<dbReference type="EMBL" id="BGZK01000029">
    <property type="protein sequence ID" value="GBP08113.1"/>
    <property type="molecule type" value="Genomic_DNA"/>
</dbReference>
<organism evidence="1 2">
    <name type="scientific">Eumeta variegata</name>
    <name type="common">Bagworm moth</name>
    <name type="synonym">Eumeta japonica</name>
    <dbReference type="NCBI Taxonomy" id="151549"/>
    <lineage>
        <taxon>Eukaryota</taxon>
        <taxon>Metazoa</taxon>
        <taxon>Ecdysozoa</taxon>
        <taxon>Arthropoda</taxon>
        <taxon>Hexapoda</taxon>
        <taxon>Insecta</taxon>
        <taxon>Pterygota</taxon>
        <taxon>Neoptera</taxon>
        <taxon>Endopterygota</taxon>
        <taxon>Lepidoptera</taxon>
        <taxon>Glossata</taxon>
        <taxon>Ditrysia</taxon>
        <taxon>Tineoidea</taxon>
        <taxon>Psychidae</taxon>
        <taxon>Oiketicinae</taxon>
        <taxon>Eumeta</taxon>
    </lineage>
</organism>
<evidence type="ECO:0000313" key="1">
    <source>
        <dbReference type="EMBL" id="GBP08113.1"/>
    </source>
</evidence>
<dbReference type="OrthoDB" id="10017160at2759"/>
<accession>A0A4C1T0R3</accession>
<reference evidence="1 2" key="1">
    <citation type="journal article" date="2019" name="Commun. Biol.">
        <title>The bagworm genome reveals a unique fibroin gene that provides high tensile strength.</title>
        <authorList>
            <person name="Kono N."/>
            <person name="Nakamura H."/>
            <person name="Ohtoshi R."/>
            <person name="Tomita M."/>
            <person name="Numata K."/>
            <person name="Arakawa K."/>
        </authorList>
    </citation>
    <scope>NUCLEOTIDE SEQUENCE [LARGE SCALE GENOMIC DNA]</scope>
</reference>
<dbReference type="AlphaFoldDB" id="A0A4C1T0R3"/>
<proteinExistence type="predicted"/>
<keyword evidence="2" id="KW-1185">Reference proteome</keyword>
<gene>
    <name evidence="1" type="ORF">EVAR_2911_1</name>
</gene>
<dbReference type="Proteomes" id="UP000299102">
    <property type="component" value="Unassembled WGS sequence"/>
</dbReference>
<evidence type="ECO:0000313" key="2">
    <source>
        <dbReference type="Proteomes" id="UP000299102"/>
    </source>
</evidence>
<protein>
    <submittedName>
        <fullName evidence="1">Uncharacterized protein</fullName>
    </submittedName>
</protein>
<sequence>MKLHHLPLFVTGLTSSNVVSLNLHEGRLSTVMTKNNINAVWLIMESDKKSDLLADCTNLGIGMRQVNKIFHEHLADRKLCTRWIPNNLTAKLGNFLVLISATK</sequence>
<name>A0A4C1T0R3_EUMVA</name>
<comment type="caution">
    <text evidence="1">The sequence shown here is derived from an EMBL/GenBank/DDBJ whole genome shotgun (WGS) entry which is preliminary data.</text>
</comment>